<evidence type="ECO:0000256" key="1">
    <source>
        <dbReference type="SAM" id="SignalP"/>
    </source>
</evidence>
<evidence type="ECO:0000313" key="2">
    <source>
        <dbReference type="EMBL" id="SFW43432.1"/>
    </source>
</evidence>
<dbReference type="AlphaFoldDB" id="A0A1K1P6P0"/>
<proteinExistence type="predicted"/>
<dbReference type="STRING" id="1150368.SAMN02927921_01658"/>
<organism evidence="2 3">
    <name type="scientific">Sinomicrobium oceani</name>
    <dbReference type="NCBI Taxonomy" id="1150368"/>
    <lineage>
        <taxon>Bacteria</taxon>
        <taxon>Pseudomonadati</taxon>
        <taxon>Bacteroidota</taxon>
        <taxon>Flavobacteriia</taxon>
        <taxon>Flavobacteriales</taxon>
        <taxon>Flavobacteriaceae</taxon>
        <taxon>Sinomicrobium</taxon>
    </lineage>
</organism>
<gene>
    <name evidence="2" type="ORF">SAMN02927921_01658</name>
</gene>
<dbReference type="PROSITE" id="PS51257">
    <property type="entry name" value="PROKAR_LIPOPROTEIN"/>
    <property type="match status" value="1"/>
</dbReference>
<evidence type="ECO:0000313" key="3">
    <source>
        <dbReference type="Proteomes" id="UP000182248"/>
    </source>
</evidence>
<sequence length="163" mass="18130">MKRFVYRCSGLLLMSVLLSCAGSRKQVTARPEGLELGNVVTENWRNGAKPGSGTTIFIPVTSESDVLLDSVYYRGKGAKLEKVQRGNYLVYIGWFVHKPKQDIIMHADPKKEVGNRPPELPGPSPFELEDDEAVVSYVARGKTRYFKVSGITEEKTVVNPGRN</sequence>
<keyword evidence="1" id="KW-0732">Signal</keyword>
<name>A0A1K1P6P0_9FLAO</name>
<feature type="signal peptide" evidence="1">
    <location>
        <begin position="1"/>
        <end position="21"/>
    </location>
</feature>
<feature type="chain" id="PRO_5012995655" description="DUF2846 domain-containing protein" evidence="1">
    <location>
        <begin position="22"/>
        <end position="163"/>
    </location>
</feature>
<dbReference type="OrthoDB" id="1364277at2"/>
<reference evidence="2 3" key="1">
    <citation type="submission" date="2016-11" db="EMBL/GenBank/DDBJ databases">
        <authorList>
            <person name="Jaros S."/>
            <person name="Januszkiewicz K."/>
            <person name="Wedrychowicz H."/>
        </authorList>
    </citation>
    <scope>NUCLEOTIDE SEQUENCE [LARGE SCALE GENOMIC DNA]</scope>
    <source>
        <strain evidence="2 3">CGMCC 1.12145</strain>
    </source>
</reference>
<keyword evidence="3" id="KW-1185">Reference proteome</keyword>
<dbReference type="EMBL" id="FPJE01000007">
    <property type="protein sequence ID" value="SFW43432.1"/>
    <property type="molecule type" value="Genomic_DNA"/>
</dbReference>
<protein>
    <recommendedName>
        <fullName evidence="4">DUF2846 domain-containing protein</fullName>
    </recommendedName>
</protein>
<dbReference type="RefSeq" id="WP_072316929.1">
    <property type="nucleotide sequence ID" value="NZ_FPJE01000007.1"/>
</dbReference>
<evidence type="ECO:0008006" key="4">
    <source>
        <dbReference type="Google" id="ProtNLM"/>
    </source>
</evidence>
<accession>A0A1K1P6P0</accession>
<dbReference type="Proteomes" id="UP000182248">
    <property type="component" value="Unassembled WGS sequence"/>
</dbReference>